<dbReference type="Pfam" id="PF00172">
    <property type="entry name" value="Zn_clus"/>
    <property type="match status" value="1"/>
</dbReference>
<dbReference type="Proteomes" id="UP000033483">
    <property type="component" value="Unassembled WGS sequence"/>
</dbReference>
<dbReference type="PROSITE" id="PS00463">
    <property type="entry name" value="ZN2_CY6_FUNGAL_1"/>
    <property type="match status" value="1"/>
</dbReference>
<keyword evidence="1" id="KW-0539">Nucleus</keyword>
<gene>
    <name evidence="4" type="ORF">TD95_000670</name>
</gene>
<evidence type="ECO:0000256" key="1">
    <source>
        <dbReference type="ARBA" id="ARBA00023242"/>
    </source>
</evidence>
<dbReference type="PROSITE" id="PS50048">
    <property type="entry name" value="ZN2_CY6_FUNGAL_2"/>
    <property type="match status" value="1"/>
</dbReference>
<keyword evidence="5" id="KW-1185">Reference proteome</keyword>
<proteinExistence type="predicted"/>
<dbReference type="InterPro" id="IPR053181">
    <property type="entry name" value="EcdB-like_regulator"/>
</dbReference>
<protein>
    <recommendedName>
        <fullName evidence="3">Zn(2)-C6 fungal-type domain-containing protein</fullName>
    </recommendedName>
</protein>
<organism evidence="4 5">
    <name type="scientific">Thielaviopsis punctulata</name>
    <dbReference type="NCBI Taxonomy" id="72032"/>
    <lineage>
        <taxon>Eukaryota</taxon>
        <taxon>Fungi</taxon>
        <taxon>Dikarya</taxon>
        <taxon>Ascomycota</taxon>
        <taxon>Pezizomycotina</taxon>
        <taxon>Sordariomycetes</taxon>
        <taxon>Hypocreomycetidae</taxon>
        <taxon>Microascales</taxon>
        <taxon>Ceratocystidaceae</taxon>
        <taxon>Thielaviopsis</taxon>
    </lineage>
</organism>
<feature type="domain" description="Zn(2)-C6 fungal-type" evidence="3">
    <location>
        <begin position="94"/>
        <end position="124"/>
    </location>
</feature>
<dbReference type="GO" id="GO:0008270">
    <property type="term" value="F:zinc ion binding"/>
    <property type="evidence" value="ECO:0007669"/>
    <property type="project" value="InterPro"/>
</dbReference>
<dbReference type="AlphaFoldDB" id="A0A0F4ZIF3"/>
<dbReference type="CDD" id="cd00067">
    <property type="entry name" value="GAL4"/>
    <property type="match status" value="1"/>
</dbReference>
<dbReference type="SMART" id="SM00066">
    <property type="entry name" value="GAL4"/>
    <property type="match status" value="1"/>
</dbReference>
<reference evidence="4 5" key="1">
    <citation type="submission" date="2015-03" db="EMBL/GenBank/DDBJ databases">
        <authorList>
            <person name="Radwan O."/>
            <person name="Al-Naeli F.A."/>
            <person name="Rendon G.A."/>
            <person name="Fields C."/>
        </authorList>
    </citation>
    <scope>NUCLEOTIDE SEQUENCE [LARGE SCALE GENOMIC DNA]</scope>
    <source>
        <strain evidence="4">CR-DP1</strain>
    </source>
</reference>
<evidence type="ECO:0000259" key="3">
    <source>
        <dbReference type="PROSITE" id="PS50048"/>
    </source>
</evidence>
<evidence type="ECO:0000313" key="5">
    <source>
        <dbReference type="Proteomes" id="UP000033483"/>
    </source>
</evidence>
<comment type="caution">
    <text evidence="4">The sequence shown here is derived from an EMBL/GenBank/DDBJ whole genome shotgun (WGS) entry which is preliminary data.</text>
</comment>
<dbReference type="EMBL" id="LAEV01000760">
    <property type="protein sequence ID" value="KKA29633.1"/>
    <property type="molecule type" value="Genomic_DNA"/>
</dbReference>
<evidence type="ECO:0000256" key="2">
    <source>
        <dbReference type="SAM" id="MobiDB-lite"/>
    </source>
</evidence>
<dbReference type="PANTHER" id="PTHR47785:SF2">
    <property type="entry name" value="ZN(II)2CYS6 TRANSCRIPTION FACTOR (EUROFUNG)"/>
    <property type="match status" value="1"/>
</dbReference>
<dbReference type="CDD" id="cd12148">
    <property type="entry name" value="fungal_TF_MHR"/>
    <property type="match status" value="1"/>
</dbReference>
<dbReference type="Gene3D" id="4.10.240.10">
    <property type="entry name" value="Zn(2)-C6 fungal-type DNA-binding domain"/>
    <property type="match status" value="1"/>
</dbReference>
<feature type="region of interest" description="Disordered" evidence="2">
    <location>
        <begin position="1"/>
        <end position="43"/>
    </location>
</feature>
<sequence>MKATTLAAPASRAPPPFSRGDILGSAHKARSMSTSDLRPPTSSLLAASPMASTASATLAPAVSGSAIGDGAEENPLKRRSTEAVDYPRRRATIACEICRSRKSRCDGAKPKCKLCSDLGADCIYREPGVKLDAGDKLILERLSRIESLLQYAVASAPPALPYASSTPTTLGPDVLNLLGPASSSTSPTAWPPRPAALAGLTLLHQPLLRRLVAQPPAAHALLDAELAREPLPSPTKTPCVDLSNTAAYAAAFFARVNPWYACVSPYSWRALYRTALSTGFREGAESCIALLVLALGQASLAGSISRLAPDAPVPGMQYFTAAWALLPDMVTSTSVVAAQSHVLAAAYLAYAVRPMEAWHVLSVANAKLQVLVMAPGRVAADQRELVQRIYWNAVMRESEMLAELELPHSGLAAWEDAVSLPSGFDDGDSGAAAGTGGDGEPEAGDDLWYFLADIALRRIVNRVTQALYSHDAPPSLSSLDPVVAELDFQLSQWYDSLPLALQFPFGRQMLADATQTVLRLRFFACRTIIYRPYVLAVMENEGAGLDVVVRENCVKCLEAAVRQVEHVTEHHNGHLPYLWQGTLSIFSQTLLIMGATMSPLLSEILLSILPNADAIDLMINKVLVELQHYAALAPSLAVVSDLLQEAELRRRALLS</sequence>
<dbReference type="SUPFAM" id="SSF57701">
    <property type="entry name" value="Zn2/Cys6 DNA-binding domain"/>
    <property type="match status" value="1"/>
</dbReference>
<dbReference type="InterPro" id="IPR036864">
    <property type="entry name" value="Zn2-C6_fun-type_DNA-bd_sf"/>
</dbReference>
<dbReference type="FunFam" id="4.10.240.10:FF:000008">
    <property type="entry name" value="C6 zinc finger domain-containing protein"/>
    <property type="match status" value="1"/>
</dbReference>
<name>A0A0F4ZIF3_9PEZI</name>
<dbReference type="InterPro" id="IPR001138">
    <property type="entry name" value="Zn2Cys6_DnaBD"/>
</dbReference>
<accession>A0A0F4ZIF3</accession>
<dbReference type="GO" id="GO:0000981">
    <property type="term" value="F:DNA-binding transcription factor activity, RNA polymerase II-specific"/>
    <property type="evidence" value="ECO:0007669"/>
    <property type="project" value="InterPro"/>
</dbReference>
<evidence type="ECO:0000313" key="4">
    <source>
        <dbReference type="EMBL" id="KKA29633.1"/>
    </source>
</evidence>
<feature type="region of interest" description="Disordered" evidence="2">
    <location>
        <begin position="64"/>
        <end position="83"/>
    </location>
</feature>
<dbReference type="OrthoDB" id="4685598at2759"/>
<feature type="compositionally biased region" description="Basic and acidic residues" evidence="2">
    <location>
        <begin position="74"/>
        <end position="83"/>
    </location>
</feature>
<dbReference type="PANTHER" id="PTHR47785">
    <property type="entry name" value="ZN(II)2CYS6 TRANSCRIPTION FACTOR (EUROFUNG)-RELATED-RELATED"/>
    <property type="match status" value="1"/>
</dbReference>